<reference evidence="2" key="1">
    <citation type="submission" date="2018-12" db="EMBL/GenBank/DDBJ databases">
        <authorList>
            <person name="Syme R.A."/>
            <person name="Farfan-Caceres L."/>
            <person name="Lichtenzveig J."/>
        </authorList>
    </citation>
    <scope>NUCLEOTIDE SEQUENCE</scope>
    <source>
        <strain evidence="2">Al4</strain>
    </source>
</reference>
<evidence type="ECO:0000313" key="2">
    <source>
        <dbReference type="EMBL" id="KAF9693216.1"/>
    </source>
</evidence>
<reference evidence="2" key="2">
    <citation type="submission" date="2020-09" db="EMBL/GenBank/DDBJ databases">
        <title>Reference genome assembly for Australian Ascochyta lentis isolate Al4.</title>
        <authorList>
            <person name="Lee R.C."/>
            <person name="Farfan-Caceres L.M."/>
            <person name="Debler J.W."/>
            <person name="Williams A.H."/>
            <person name="Henares B.M."/>
        </authorList>
    </citation>
    <scope>NUCLEOTIDE SEQUENCE</scope>
    <source>
        <strain evidence="2">Al4</strain>
    </source>
</reference>
<dbReference type="Proteomes" id="UP000651452">
    <property type="component" value="Unassembled WGS sequence"/>
</dbReference>
<evidence type="ECO:0000313" key="3">
    <source>
        <dbReference type="Proteomes" id="UP000651452"/>
    </source>
</evidence>
<gene>
    <name evidence="2" type="ORF">EKO04_008660</name>
</gene>
<feature type="region of interest" description="Disordered" evidence="1">
    <location>
        <begin position="1"/>
        <end position="114"/>
    </location>
</feature>
<organism evidence="2 3">
    <name type="scientific">Ascochyta lentis</name>
    <dbReference type="NCBI Taxonomy" id="205686"/>
    <lineage>
        <taxon>Eukaryota</taxon>
        <taxon>Fungi</taxon>
        <taxon>Dikarya</taxon>
        <taxon>Ascomycota</taxon>
        <taxon>Pezizomycotina</taxon>
        <taxon>Dothideomycetes</taxon>
        <taxon>Pleosporomycetidae</taxon>
        <taxon>Pleosporales</taxon>
        <taxon>Pleosporineae</taxon>
        <taxon>Didymellaceae</taxon>
        <taxon>Ascochyta</taxon>
    </lineage>
</organism>
<name>A0A8H7MC58_9PLEO</name>
<dbReference type="AlphaFoldDB" id="A0A8H7MC58"/>
<keyword evidence="3" id="KW-1185">Reference proteome</keyword>
<feature type="region of interest" description="Disordered" evidence="1">
    <location>
        <begin position="124"/>
        <end position="143"/>
    </location>
</feature>
<dbReference type="EMBL" id="RZGK01000016">
    <property type="protein sequence ID" value="KAF9693216.1"/>
    <property type="molecule type" value="Genomic_DNA"/>
</dbReference>
<comment type="caution">
    <text evidence="2">The sequence shown here is derived from an EMBL/GenBank/DDBJ whole genome shotgun (WGS) entry which is preliminary data.</text>
</comment>
<accession>A0A8H7MC58</accession>
<proteinExistence type="predicted"/>
<feature type="compositionally biased region" description="Basic and acidic residues" evidence="1">
    <location>
        <begin position="19"/>
        <end position="30"/>
    </location>
</feature>
<protein>
    <submittedName>
        <fullName evidence="2">Uncharacterized protein</fullName>
    </submittedName>
</protein>
<feature type="compositionally biased region" description="Acidic residues" evidence="1">
    <location>
        <begin position="52"/>
        <end position="61"/>
    </location>
</feature>
<feature type="compositionally biased region" description="Basic and acidic residues" evidence="1">
    <location>
        <begin position="93"/>
        <end position="105"/>
    </location>
</feature>
<evidence type="ECO:0000256" key="1">
    <source>
        <dbReference type="SAM" id="MobiDB-lite"/>
    </source>
</evidence>
<sequence length="143" mass="16670">MERPEPARVDSQQAIQEEEQSKPGDSHTHEPSSFAALCADYTGSGRARPNFEDDDDDWDYDNFDHENIRRPPLRMNNSAPARLPTREEDAEAEEVKLQEDEDVRRKQLRGKMSSKEIEAQLEREFGERRGKVRSELENLRRKS</sequence>